<dbReference type="InterPro" id="IPR049002">
    <property type="entry name" value="Stv"/>
</dbReference>
<evidence type="ECO:0000313" key="1">
    <source>
        <dbReference type="EMBL" id="AQS86734.1"/>
    </source>
</evidence>
<sequence length="192" mass="21639">MPSLIRNEVGNNFYVWTLADGRSSKSECVITAHGMIDPLHRRYSGPDVTFSFYCSRRTTLTDPGIAMFNTESANPRNAERVAQGSSSSMDEYLLGKYTNTDGQSRQHNGMGEDYAKLADLGRFLPRYDVVSVRNRGLRYANPVTLTELVGTLWEHGYRYNVFHCLFCRPTFSQMVSETLKGSAVPSETVQWA</sequence>
<keyword evidence="2" id="KW-1185">Reference proteome</keyword>
<name>A0A1U9KLR0_9PROT</name>
<accession>A0A1U9KLR0</accession>
<proteinExistence type="predicted"/>
<dbReference type="RefSeq" id="WP_077805697.1">
    <property type="nucleotide sequence ID" value="NZ_CP014691.1"/>
</dbReference>
<dbReference type="KEGG" id="nch:A0U93_00835"/>
<dbReference type="STRING" id="320497.A0U93_00835"/>
<evidence type="ECO:0000313" key="2">
    <source>
        <dbReference type="Proteomes" id="UP000188604"/>
    </source>
</evidence>
<dbReference type="EMBL" id="CP014691">
    <property type="protein sequence ID" value="AQS86734.1"/>
    <property type="molecule type" value="Genomic_DNA"/>
</dbReference>
<dbReference type="AlphaFoldDB" id="A0A1U9KLR0"/>
<reference evidence="1 2" key="1">
    <citation type="submission" date="2016-03" db="EMBL/GenBank/DDBJ databases">
        <title>Acetic acid bacteria sequencing.</title>
        <authorList>
            <person name="Brandt J."/>
            <person name="Jakob F."/>
            <person name="Vogel R.F."/>
        </authorList>
    </citation>
    <scope>NUCLEOTIDE SEQUENCE [LARGE SCALE GENOMIC DNA]</scope>
    <source>
        <strain evidence="1 2">NBRC 101099</strain>
    </source>
</reference>
<gene>
    <name evidence="1" type="ORF">A0U93_00835</name>
</gene>
<dbReference type="Proteomes" id="UP000188604">
    <property type="component" value="Chromosome"/>
</dbReference>
<dbReference type="OrthoDB" id="8481698at2"/>
<protein>
    <submittedName>
        <fullName evidence="1">Uncharacterized protein</fullName>
    </submittedName>
</protein>
<organism evidence="1 2">
    <name type="scientific">Neoasaia chiangmaiensis</name>
    <dbReference type="NCBI Taxonomy" id="320497"/>
    <lineage>
        <taxon>Bacteria</taxon>
        <taxon>Pseudomonadati</taxon>
        <taxon>Pseudomonadota</taxon>
        <taxon>Alphaproteobacteria</taxon>
        <taxon>Acetobacterales</taxon>
        <taxon>Acetobacteraceae</taxon>
        <taxon>Neoasaia</taxon>
    </lineage>
</organism>
<dbReference type="Pfam" id="PF21527">
    <property type="entry name" value="Stv"/>
    <property type="match status" value="1"/>
</dbReference>